<dbReference type="OrthoDB" id="3244728at2759"/>
<dbReference type="HOGENOM" id="CLU_047922_0_0_1"/>
<keyword evidence="3" id="KW-1185">Reference proteome</keyword>
<dbReference type="Proteomes" id="UP000054248">
    <property type="component" value="Unassembled WGS sequence"/>
</dbReference>
<accession>A0A0C3QRT7</accession>
<dbReference type="InterPro" id="IPR036537">
    <property type="entry name" value="Adaptor_Cbl_N_dom_sf"/>
</dbReference>
<feature type="region of interest" description="Disordered" evidence="1">
    <location>
        <begin position="164"/>
        <end position="200"/>
    </location>
</feature>
<feature type="compositionally biased region" description="Low complexity" evidence="1">
    <location>
        <begin position="1"/>
        <end position="12"/>
    </location>
</feature>
<evidence type="ECO:0000313" key="2">
    <source>
        <dbReference type="EMBL" id="KIO30569.1"/>
    </source>
</evidence>
<sequence>MSSSSSGAQSSQTPTANKIQATDLYNRVQSARQDIYSFDTTASAQGLLDAINTCPDIPKSISNGTGMGKLNQVDQVLSRVLEDVHTSLKKASEKYGTKERGLRDQFKHRVSSFRKSKCLDTLQACLKDISAVLAPLRVSLDEEASRGEFADEGSEVAPEALAVPSMPLPTSSPSPEPLTTPADSQTPPSPLTPNNQGERHLIRGEALNVARKTFKTMEIASGIIPVVGSYVGAAAKVGLAFVESIQTMDKNDDLAGDLWNHTSKLSRLLERFKSQTGPEPGDELAIHVNDLLRELLSVREKVEKWSSLGRFKKAFSSHDHAEALKEYQETIQTVLEEMQLLASLNTTDIMIELKNAEVRKEQRRLLDRLGDAKYGARGNTIEEVICLTGTR</sequence>
<dbReference type="InterPro" id="IPR059179">
    <property type="entry name" value="MLKL-like_MCAfunc"/>
</dbReference>
<dbReference type="Gene3D" id="1.20.930.20">
    <property type="entry name" value="Adaptor protein Cbl, N-terminal domain"/>
    <property type="match status" value="1"/>
</dbReference>
<dbReference type="AlphaFoldDB" id="A0A0C3QRT7"/>
<evidence type="ECO:0000256" key="1">
    <source>
        <dbReference type="SAM" id="MobiDB-lite"/>
    </source>
</evidence>
<reference evidence="2 3" key="1">
    <citation type="submission" date="2014-04" db="EMBL/GenBank/DDBJ databases">
        <authorList>
            <consortium name="DOE Joint Genome Institute"/>
            <person name="Kuo A."/>
            <person name="Girlanda M."/>
            <person name="Perotto S."/>
            <person name="Kohler A."/>
            <person name="Nagy L.G."/>
            <person name="Floudas D."/>
            <person name="Copeland A."/>
            <person name="Barry K.W."/>
            <person name="Cichocki N."/>
            <person name="Veneault-Fourrey C."/>
            <person name="LaButti K."/>
            <person name="Lindquist E.A."/>
            <person name="Lipzen A."/>
            <person name="Lundell T."/>
            <person name="Morin E."/>
            <person name="Murat C."/>
            <person name="Sun H."/>
            <person name="Tunlid A."/>
            <person name="Henrissat B."/>
            <person name="Grigoriev I.V."/>
            <person name="Hibbett D.S."/>
            <person name="Martin F."/>
            <person name="Nordberg H.P."/>
            <person name="Cantor M.N."/>
            <person name="Hua S.X."/>
        </authorList>
    </citation>
    <scope>NUCLEOTIDE SEQUENCE [LARGE SCALE GENOMIC DNA]</scope>
    <source>
        <strain evidence="2 3">MUT 4182</strain>
    </source>
</reference>
<feature type="compositionally biased region" description="Polar residues" evidence="1">
    <location>
        <begin position="182"/>
        <end position="196"/>
    </location>
</feature>
<dbReference type="EMBL" id="KN822970">
    <property type="protein sequence ID" value="KIO30569.1"/>
    <property type="molecule type" value="Genomic_DNA"/>
</dbReference>
<protein>
    <submittedName>
        <fullName evidence="2">Uncharacterized protein</fullName>
    </submittedName>
</protein>
<dbReference type="CDD" id="cd21037">
    <property type="entry name" value="MLKL_NTD"/>
    <property type="match status" value="1"/>
</dbReference>
<feature type="non-terminal residue" evidence="2">
    <location>
        <position position="391"/>
    </location>
</feature>
<feature type="compositionally biased region" description="Pro residues" evidence="1">
    <location>
        <begin position="166"/>
        <end position="178"/>
    </location>
</feature>
<evidence type="ECO:0000313" key="3">
    <source>
        <dbReference type="Proteomes" id="UP000054248"/>
    </source>
</evidence>
<proteinExistence type="predicted"/>
<feature type="region of interest" description="Disordered" evidence="1">
    <location>
        <begin position="1"/>
        <end position="20"/>
    </location>
</feature>
<gene>
    <name evidence="2" type="ORF">M407DRAFT_20295</name>
</gene>
<organism evidence="2 3">
    <name type="scientific">Tulasnella calospora MUT 4182</name>
    <dbReference type="NCBI Taxonomy" id="1051891"/>
    <lineage>
        <taxon>Eukaryota</taxon>
        <taxon>Fungi</taxon>
        <taxon>Dikarya</taxon>
        <taxon>Basidiomycota</taxon>
        <taxon>Agaricomycotina</taxon>
        <taxon>Agaricomycetes</taxon>
        <taxon>Cantharellales</taxon>
        <taxon>Tulasnellaceae</taxon>
        <taxon>Tulasnella</taxon>
    </lineage>
</organism>
<reference evidence="3" key="2">
    <citation type="submission" date="2015-01" db="EMBL/GenBank/DDBJ databases">
        <title>Evolutionary Origins and Diversification of the Mycorrhizal Mutualists.</title>
        <authorList>
            <consortium name="DOE Joint Genome Institute"/>
            <consortium name="Mycorrhizal Genomics Consortium"/>
            <person name="Kohler A."/>
            <person name="Kuo A."/>
            <person name="Nagy L.G."/>
            <person name="Floudas D."/>
            <person name="Copeland A."/>
            <person name="Barry K.W."/>
            <person name="Cichocki N."/>
            <person name="Veneault-Fourrey C."/>
            <person name="LaButti K."/>
            <person name="Lindquist E.A."/>
            <person name="Lipzen A."/>
            <person name="Lundell T."/>
            <person name="Morin E."/>
            <person name="Murat C."/>
            <person name="Riley R."/>
            <person name="Ohm R."/>
            <person name="Sun H."/>
            <person name="Tunlid A."/>
            <person name="Henrissat B."/>
            <person name="Grigoriev I.V."/>
            <person name="Hibbett D.S."/>
            <person name="Martin F."/>
        </authorList>
    </citation>
    <scope>NUCLEOTIDE SEQUENCE [LARGE SCALE GENOMIC DNA]</scope>
    <source>
        <strain evidence="3">MUT 4182</strain>
    </source>
</reference>
<name>A0A0C3QRT7_9AGAM</name>
<dbReference type="GO" id="GO:0007166">
    <property type="term" value="P:cell surface receptor signaling pathway"/>
    <property type="evidence" value="ECO:0007669"/>
    <property type="project" value="InterPro"/>
</dbReference>